<sequence>MRLLSRIFILILAGLAMTACQLTEKSAQDLLWSDLNDPYVLSTKDWTRRAAVYDGVNLAFAATATAKSLDWREAFAARYADTYSQTAAEAARGLVIQRDAHAAFTEIVLALESPTLEVGKLSVRDEQWKVFALQGENKLYPQEIRRLKGKAWPDSKLGTFFPYFNRWQKFYGLRFERMAPGPLKLVVSGPAGRVELGWEEFK</sequence>
<dbReference type="EMBL" id="AP017378">
    <property type="protein sequence ID" value="BBD09476.1"/>
    <property type="molecule type" value="Genomic_DNA"/>
</dbReference>
<dbReference type="RefSeq" id="WP_126380454.1">
    <property type="nucleotide sequence ID" value="NZ_AP017378.1"/>
</dbReference>
<feature type="signal peptide" evidence="1">
    <location>
        <begin position="1"/>
        <end position="18"/>
    </location>
</feature>
<reference evidence="2 3" key="1">
    <citation type="journal article" date="2018" name="Sci. Adv.">
        <title>Multi-heme cytochromes provide a pathway for survival in energy-limited environments.</title>
        <authorList>
            <person name="Deng X."/>
            <person name="Dohmae N."/>
            <person name="Nealson K.H."/>
            <person name="Hashimoto K."/>
            <person name="Okamoto A."/>
        </authorList>
    </citation>
    <scope>NUCLEOTIDE SEQUENCE [LARGE SCALE GENOMIC DNA]</scope>
    <source>
        <strain evidence="2 3">IS5</strain>
    </source>
</reference>
<organism evidence="2 3">
    <name type="scientific">Desulfovibrio ferrophilus</name>
    <dbReference type="NCBI Taxonomy" id="241368"/>
    <lineage>
        <taxon>Bacteria</taxon>
        <taxon>Pseudomonadati</taxon>
        <taxon>Thermodesulfobacteriota</taxon>
        <taxon>Desulfovibrionia</taxon>
        <taxon>Desulfovibrionales</taxon>
        <taxon>Desulfovibrionaceae</taxon>
        <taxon>Desulfovibrio</taxon>
    </lineage>
</organism>
<evidence type="ECO:0000313" key="3">
    <source>
        <dbReference type="Proteomes" id="UP000269883"/>
    </source>
</evidence>
<dbReference type="KEGG" id="dfl:DFE_2750"/>
<dbReference type="AlphaFoldDB" id="A0A2Z6B245"/>
<dbReference type="Proteomes" id="UP000269883">
    <property type="component" value="Chromosome"/>
</dbReference>
<keyword evidence="1" id="KW-0732">Signal</keyword>
<name>A0A2Z6B245_9BACT</name>
<keyword evidence="3" id="KW-1185">Reference proteome</keyword>
<gene>
    <name evidence="2" type="ORF">DFE_2750</name>
</gene>
<proteinExistence type="predicted"/>
<evidence type="ECO:0000256" key="1">
    <source>
        <dbReference type="SAM" id="SignalP"/>
    </source>
</evidence>
<evidence type="ECO:0000313" key="2">
    <source>
        <dbReference type="EMBL" id="BBD09476.1"/>
    </source>
</evidence>
<protein>
    <recommendedName>
        <fullName evidence="4">Lipoprotein</fullName>
    </recommendedName>
</protein>
<accession>A0A2Z6B245</accession>
<feature type="chain" id="PRO_5016421281" description="Lipoprotein" evidence="1">
    <location>
        <begin position="19"/>
        <end position="202"/>
    </location>
</feature>
<dbReference type="OrthoDB" id="5518255at2"/>
<evidence type="ECO:0008006" key="4">
    <source>
        <dbReference type="Google" id="ProtNLM"/>
    </source>
</evidence>
<dbReference type="PROSITE" id="PS51257">
    <property type="entry name" value="PROKAR_LIPOPROTEIN"/>
    <property type="match status" value="1"/>
</dbReference>